<accession>A0A067DT42</accession>
<evidence type="ECO:0000259" key="2">
    <source>
        <dbReference type="Pfam" id="PF16884"/>
    </source>
</evidence>
<evidence type="ECO:0000256" key="1">
    <source>
        <dbReference type="ARBA" id="ARBA00023002"/>
    </source>
</evidence>
<dbReference type="InterPro" id="IPR045010">
    <property type="entry name" value="MDR_fam"/>
</dbReference>
<keyword evidence="4" id="KW-1185">Reference proteome</keyword>
<dbReference type="PANTHER" id="PTHR43205:SF67">
    <property type="entry name" value="ENOYL REDUCTASE (ER) DOMAIN-CONTAINING PROTEIN"/>
    <property type="match status" value="1"/>
</dbReference>
<dbReference type="SMR" id="A0A067DT42"/>
<proteinExistence type="predicted"/>
<gene>
    <name evidence="3" type="ORF">CISIN_1g048381mg</name>
</gene>
<feature type="domain" description="Oxidoreductase N-terminal" evidence="2">
    <location>
        <begin position="16"/>
        <end position="87"/>
    </location>
</feature>
<dbReference type="GO" id="GO:0016628">
    <property type="term" value="F:oxidoreductase activity, acting on the CH-CH group of donors, NAD or NADP as acceptor"/>
    <property type="evidence" value="ECO:0007669"/>
    <property type="project" value="InterPro"/>
</dbReference>
<dbReference type="STRING" id="2711.A0A067DT42"/>
<reference evidence="3 4" key="1">
    <citation type="submission" date="2014-04" db="EMBL/GenBank/DDBJ databases">
        <authorList>
            <consortium name="International Citrus Genome Consortium"/>
            <person name="Gmitter F."/>
            <person name="Chen C."/>
            <person name="Farmerie W."/>
            <person name="Harkins T."/>
            <person name="Desany B."/>
            <person name="Mohiuddin M."/>
            <person name="Kodira C."/>
            <person name="Borodovsky M."/>
            <person name="Lomsadze A."/>
            <person name="Burns P."/>
            <person name="Jenkins J."/>
            <person name="Prochnik S."/>
            <person name="Shu S."/>
            <person name="Chapman J."/>
            <person name="Pitluck S."/>
            <person name="Schmutz J."/>
            <person name="Rokhsar D."/>
        </authorList>
    </citation>
    <scope>NUCLEOTIDE SEQUENCE</scope>
</reference>
<dbReference type="Pfam" id="PF16884">
    <property type="entry name" value="ADH_N_2"/>
    <property type="match status" value="1"/>
</dbReference>
<dbReference type="Proteomes" id="UP000027120">
    <property type="component" value="Unassembled WGS sequence"/>
</dbReference>
<dbReference type="InterPro" id="IPR011032">
    <property type="entry name" value="GroES-like_sf"/>
</dbReference>
<protein>
    <recommendedName>
        <fullName evidence="2">Oxidoreductase N-terminal domain-containing protein</fullName>
    </recommendedName>
</protein>
<dbReference type="SUPFAM" id="SSF50129">
    <property type="entry name" value="GroES-like"/>
    <property type="match status" value="1"/>
</dbReference>
<dbReference type="Gene3D" id="3.90.180.10">
    <property type="entry name" value="Medium-chain alcohol dehydrogenases, catalytic domain"/>
    <property type="match status" value="1"/>
</dbReference>
<dbReference type="AlphaFoldDB" id="A0A067DT42"/>
<name>A0A067DT42_CITSI</name>
<dbReference type="EMBL" id="KK785569">
    <property type="protein sequence ID" value="KDO41766.1"/>
    <property type="molecule type" value="Genomic_DNA"/>
</dbReference>
<keyword evidence="1" id="KW-0560">Oxidoreductase</keyword>
<sequence length="135" mass="14750">MYLTSATVSLKVAEGSNTVPVKNLYLSCDPYSRILMTKHEDNGPIEGFGVARVVDLGHPEFKKGDLVWGTTGWEEYSVIKNPEGLFKIHQTELPLSYYSGILGMPGMIAWAGFYEIRAPKKGEYVFVSAASGAVG</sequence>
<dbReference type="Gene3D" id="3.40.50.720">
    <property type="entry name" value="NAD(P)-binding Rossmann-like Domain"/>
    <property type="match status" value="1"/>
</dbReference>
<organism evidence="3 4">
    <name type="scientific">Citrus sinensis</name>
    <name type="common">Sweet orange</name>
    <name type="synonym">Citrus aurantium var. sinensis</name>
    <dbReference type="NCBI Taxonomy" id="2711"/>
    <lineage>
        <taxon>Eukaryota</taxon>
        <taxon>Viridiplantae</taxon>
        <taxon>Streptophyta</taxon>
        <taxon>Embryophyta</taxon>
        <taxon>Tracheophyta</taxon>
        <taxon>Spermatophyta</taxon>
        <taxon>Magnoliopsida</taxon>
        <taxon>eudicotyledons</taxon>
        <taxon>Gunneridae</taxon>
        <taxon>Pentapetalae</taxon>
        <taxon>rosids</taxon>
        <taxon>malvids</taxon>
        <taxon>Sapindales</taxon>
        <taxon>Rutaceae</taxon>
        <taxon>Aurantioideae</taxon>
        <taxon>Citrus</taxon>
    </lineage>
</organism>
<dbReference type="PANTHER" id="PTHR43205">
    <property type="entry name" value="PROSTAGLANDIN REDUCTASE"/>
    <property type="match status" value="1"/>
</dbReference>
<dbReference type="InterPro" id="IPR041694">
    <property type="entry name" value="ADH_N_2"/>
</dbReference>
<evidence type="ECO:0000313" key="4">
    <source>
        <dbReference type="Proteomes" id="UP000027120"/>
    </source>
</evidence>
<evidence type="ECO:0000313" key="3">
    <source>
        <dbReference type="EMBL" id="KDO41766.1"/>
    </source>
</evidence>